<gene>
    <name evidence="4" type="ORF">IAB98_02045</name>
</gene>
<evidence type="ECO:0000256" key="2">
    <source>
        <dbReference type="ARBA" id="ARBA00023235"/>
    </source>
</evidence>
<dbReference type="PANTHER" id="PTHR31690">
    <property type="entry name" value="FUCOSE MUTAROTASE"/>
    <property type="match status" value="1"/>
</dbReference>
<reference evidence="4" key="2">
    <citation type="journal article" date="2021" name="PeerJ">
        <title>Extensive microbial diversity within the chicken gut microbiome revealed by metagenomics and culture.</title>
        <authorList>
            <person name="Gilroy R."/>
            <person name="Ravi A."/>
            <person name="Getino M."/>
            <person name="Pursley I."/>
            <person name="Horton D.L."/>
            <person name="Alikhan N.F."/>
            <person name="Baker D."/>
            <person name="Gharbi K."/>
            <person name="Hall N."/>
            <person name="Watson M."/>
            <person name="Adriaenssens E.M."/>
            <person name="Foster-Nyarko E."/>
            <person name="Jarju S."/>
            <person name="Secka A."/>
            <person name="Antonio M."/>
            <person name="Oren A."/>
            <person name="Chaudhuri R.R."/>
            <person name="La Ragione R."/>
            <person name="Hildebrand F."/>
            <person name="Pallen M.J."/>
        </authorList>
    </citation>
    <scope>NUCLEOTIDE SEQUENCE</scope>
    <source>
        <strain evidence="4">ChiSxjej1B13-7041</strain>
    </source>
</reference>
<protein>
    <submittedName>
        <fullName evidence="4">RbsD or FucU transport</fullName>
    </submittedName>
</protein>
<dbReference type="InterPro" id="IPR007721">
    <property type="entry name" value="RbsD_FucU"/>
</dbReference>
<dbReference type="GO" id="GO:0042806">
    <property type="term" value="F:fucose binding"/>
    <property type="evidence" value="ECO:0007669"/>
    <property type="project" value="TreeGrafter"/>
</dbReference>
<accession>A0A9D1JES2</accession>
<dbReference type="GO" id="GO:0006004">
    <property type="term" value="P:fucose metabolic process"/>
    <property type="evidence" value="ECO:0007669"/>
    <property type="project" value="TreeGrafter"/>
</dbReference>
<name>A0A9D1JES2_9FIRM</name>
<dbReference type="Gene3D" id="3.40.1650.10">
    <property type="entry name" value="RbsD-like domain"/>
    <property type="match status" value="1"/>
</dbReference>
<dbReference type="Pfam" id="PF05025">
    <property type="entry name" value="RbsD_FucU"/>
    <property type="match status" value="1"/>
</dbReference>
<comment type="catalytic activity">
    <reaction evidence="1">
        <text>beta-D-ribopyranose = beta-D-ribofuranose</text>
        <dbReference type="Rhea" id="RHEA:25432"/>
        <dbReference type="ChEBI" id="CHEBI:27476"/>
        <dbReference type="ChEBI" id="CHEBI:47002"/>
        <dbReference type="EC" id="5.4.99.62"/>
    </reaction>
</comment>
<organism evidence="4 5">
    <name type="scientific">Candidatus Egerieimonas intestinavium</name>
    <dbReference type="NCBI Taxonomy" id="2840777"/>
    <lineage>
        <taxon>Bacteria</taxon>
        <taxon>Bacillati</taxon>
        <taxon>Bacillota</taxon>
        <taxon>Clostridia</taxon>
        <taxon>Lachnospirales</taxon>
        <taxon>Lachnospiraceae</taxon>
        <taxon>Lachnospiraceae incertae sedis</taxon>
        <taxon>Candidatus Egerieimonas</taxon>
    </lineage>
</organism>
<dbReference type="AlphaFoldDB" id="A0A9D1JES2"/>
<evidence type="ECO:0000313" key="4">
    <source>
        <dbReference type="EMBL" id="HIR92188.1"/>
    </source>
</evidence>
<dbReference type="InterPro" id="IPR023750">
    <property type="entry name" value="RbsD-like_sf"/>
</dbReference>
<comment type="catalytic activity">
    <reaction evidence="3">
        <text>alpha-L-fucose = beta-L-fucose</text>
        <dbReference type="Rhea" id="RHEA:25580"/>
        <dbReference type="ChEBI" id="CHEBI:42548"/>
        <dbReference type="ChEBI" id="CHEBI:42589"/>
        <dbReference type="EC" id="5.1.3.29"/>
    </reaction>
</comment>
<evidence type="ECO:0000256" key="1">
    <source>
        <dbReference type="ARBA" id="ARBA00000223"/>
    </source>
</evidence>
<comment type="caution">
    <text evidence="4">The sequence shown here is derived from an EMBL/GenBank/DDBJ whole genome shotgun (WGS) entry which is preliminary data.</text>
</comment>
<evidence type="ECO:0000256" key="3">
    <source>
        <dbReference type="ARBA" id="ARBA00036324"/>
    </source>
</evidence>
<dbReference type="GO" id="GO:0062193">
    <property type="term" value="F:D-ribose pyranase activity"/>
    <property type="evidence" value="ECO:0007669"/>
    <property type="project" value="UniProtKB-EC"/>
</dbReference>
<dbReference type="EMBL" id="DVHU01000018">
    <property type="protein sequence ID" value="HIR92188.1"/>
    <property type="molecule type" value="Genomic_DNA"/>
</dbReference>
<dbReference type="PANTHER" id="PTHR31690:SF4">
    <property type="entry name" value="FUCOSE MUTAROTASE"/>
    <property type="match status" value="1"/>
</dbReference>
<sequence length="136" mass="14697">MLKTSLIHPQLMAALALCGHGSRILIADGNYPLEEKSGSARKIYLGLTPGVPTVTQVLAAVHSVCEIEKAQVMLPEEGPEPEIFQEFRRELGNMELSGLGRYAFYEACMEEGALCLAVSTGEKRVFSNILLTVGCA</sequence>
<dbReference type="GO" id="GO:0036373">
    <property type="term" value="F:L-fucose mutarotase activity"/>
    <property type="evidence" value="ECO:0007669"/>
    <property type="project" value="UniProtKB-EC"/>
</dbReference>
<dbReference type="SUPFAM" id="SSF102546">
    <property type="entry name" value="RbsD-like"/>
    <property type="match status" value="1"/>
</dbReference>
<evidence type="ECO:0000313" key="5">
    <source>
        <dbReference type="Proteomes" id="UP000886841"/>
    </source>
</evidence>
<keyword evidence="2" id="KW-0413">Isomerase</keyword>
<reference evidence="4" key="1">
    <citation type="submission" date="2020-10" db="EMBL/GenBank/DDBJ databases">
        <authorList>
            <person name="Gilroy R."/>
        </authorList>
    </citation>
    <scope>NUCLEOTIDE SEQUENCE</scope>
    <source>
        <strain evidence="4">ChiSxjej1B13-7041</strain>
    </source>
</reference>
<proteinExistence type="predicted"/>
<dbReference type="InterPro" id="IPR050443">
    <property type="entry name" value="RbsD/FucU_mutarotase"/>
</dbReference>
<dbReference type="Proteomes" id="UP000886841">
    <property type="component" value="Unassembled WGS sequence"/>
</dbReference>